<dbReference type="OMA" id="LMCATEP"/>
<name>F4PLY3_CACFS</name>
<sequence>MSGADKKVLLNDKVCIITGSNDGIGKETAKEMASYMMRVILACRNMEKCKIAAEEIKQASNNQNVHCMQLDLSSQKSIRTFVEDFKQLNVPLDYLINNAGIFGTPFAVTEDGYESQVATNHMGPFLLTNLLLPHMSPNGRIVVLASRSHERQIIPDFNKLNTIQKDYKPLVVYGQSKLCNVMYAYELQKRLIEKGSNIVVNSLHPGVVFTNLFNSFGGMPARAIFTLASPFLTKATESAKASTALALGVAPDLQGVKGQYFSVNKRIPSSPFSRDPANWAKLWTLSAEYCKIPEDIQLNKE</sequence>
<dbReference type="GO" id="GO:0016491">
    <property type="term" value="F:oxidoreductase activity"/>
    <property type="evidence" value="ECO:0007669"/>
    <property type="project" value="UniProtKB-KW"/>
</dbReference>
<dbReference type="CDD" id="cd05327">
    <property type="entry name" value="retinol-DH_like_SDR_c_like"/>
    <property type="match status" value="1"/>
</dbReference>
<dbReference type="KEGG" id="dfa:DFA_05670"/>
<evidence type="ECO:0000313" key="3">
    <source>
        <dbReference type="EMBL" id="EGG23537.1"/>
    </source>
</evidence>
<keyword evidence="4" id="KW-1185">Reference proteome</keyword>
<dbReference type="PANTHER" id="PTHR24320:SF152">
    <property type="entry name" value="SHORT-CHAIN DEHYDROGENASE_REDUCTASE FAMILY PROTEIN"/>
    <property type="match status" value="1"/>
</dbReference>
<dbReference type="OrthoDB" id="25491at2759"/>
<dbReference type="Pfam" id="PF00106">
    <property type="entry name" value="adh_short"/>
    <property type="match status" value="1"/>
</dbReference>
<organism evidence="3 4">
    <name type="scientific">Cavenderia fasciculata</name>
    <name type="common">Slime mold</name>
    <name type="synonym">Dictyostelium fasciculatum</name>
    <dbReference type="NCBI Taxonomy" id="261658"/>
    <lineage>
        <taxon>Eukaryota</taxon>
        <taxon>Amoebozoa</taxon>
        <taxon>Evosea</taxon>
        <taxon>Eumycetozoa</taxon>
        <taxon>Dictyostelia</taxon>
        <taxon>Acytosteliales</taxon>
        <taxon>Cavenderiaceae</taxon>
        <taxon>Cavenderia</taxon>
    </lineage>
</organism>
<accession>F4PLY3</accession>
<gene>
    <name evidence="3" type="ORF">DFA_05670</name>
</gene>
<dbReference type="RefSeq" id="XP_004361388.1">
    <property type="nucleotide sequence ID" value="XM_004361331.1"/>
</dbReference>
<dbReference type="SUPFAM" id="SSF51735">
    <property type="entry name" value="NAD(P)-binding Rossmann-fold domains"/>
    <property type="match status" value="1"/>
</dbReference>
<protein>
    <submittedName>
        <fullName evidence="3">Short-chain dehydrogenase/reductase family protein</fullName>
    </submittedName>
</protein>
<dbReference type="Gene3D" id="3.40.50.720">
    <property type="entry name" value="NAD(P)-binding Rossmann-like Domain"/>
    <property type="match status" value="1"/>
</dbReference>
<dbReference type="PANTHER" id="PTHR24320">
    <property type="entry name" value="RETINOL DEHYDROGENASE"/>
    <property type="match status" value="1"/>
</dbReference>
<dbReference type="STRING" id="1054147.F4PLY3"/>
<keyword evidence="2" id="KW-0560">Oxidoreductase</keyword>
<evidence type="ECO:0000256" key="2">
    <source>
        <dbReference type="ARBA" id="ARBA00023002"/>
    </source>
</evidence>
<dbReference type="AlphaFoldDB" id="F4PLY3"/>
<evidence type="ECO:0000313" key="4">
    <source>
        <dbReference type="Proteomes" id="UP000007797"/>
    </source>
</evidence>
<dbReference type="PRINTS" id="PR00081">
    <property type="entry name" value="GDHRDH"/>
</dbReference>
<dbReference type="Proteomes" id="UP000007797">
    <property type="component" value="Unassembled WGS sequence"/>
</dbReference>
<dbReference type="GeneID" id="14875553"/>
<evidence type="ECO:0000256" key="1">
    <source>
        <dbReference type="ARBA" id="ARBA00006484"/>
    </source>
</evidence>
<reference evidence="4" key="1">
    <citation type="journal article" date="2011" name="Genome Res.">
        <title>Phylogeny-wide analysis of social amoeba genomes highlights ancient origins for complex intercellular communication.</title>
        <authorList>
            <person name="Heidel A.J."/>
            <person name="Lawal H.M."/>
            <person name="Felder M."/>
            <person name="Schilde C."/>
            <person name="Helps N.R."/>
            <person name="Tunggal B."/>
            <person name="Rivero F."/>
            <person name="John U."/>
            <person name="Schleicher M."/>
            <person name="Eichinger L."/>
            <person name="Platzer M."/>
            <person name="Noegel A.A."/>
            <person name="Schaap P."/>
            <person name="Gloeckner G."/>
        </authorList>
    </citation>
    <scope>NUCLEOTIDE SEQUENCE [LARGE SCALE GENOMIC DNA]</scope>
    <source>
        <strain evidence="4">SH3</strain>
    </source>
</reference>
<comment type="similarity">
    <text evidence="1">Belongs to the short-chain dehydrogenases/reductases (SDR) family.</text>
</comment>
<dbReference type="InterPro" id="IPR002347">
    <property type="entry name" value="SDR_fam"/>
</dbReference>
<dbReference type="InterPro" id="IPR036291">
    <property type="entry name" value="NAD(P)-bd_dom_sf"/>
</dbReference>
<dbReference type="EMBL" id="GL883008">
    <property type="protein sequence ID" value="EGG23537.1"/>
    <property type="molecule type" value="Genomic_DNA"/>
</dbReference>
<proteinExistence type="inferred from homology"/>